<dbReference type="FunFam" id="3.40.50.300:FF:000006">
    <property type="entry name" value="DNA-binding transcriptional regulator NtrC"/>
    <property type="match status" value="1"/>
</dbReference>
<dbReference type="Pfam" id="PF02954">
    <property type="entry name" value="HTH_8"/>
    <property type="match status" value="1"/>
</dbReference>
<dbReference type="InterPro" id="IPR035965">
    <property type="entry name" value="PAS-like_dom_sf"/>
</dbReference>
<keyword evidence="3" id="KW-0805">Transcription regulation</keyword>
<dbReference type="PANTHER" id="PTHR32071:SF74">
    <property type="entry name" value="TRANSCRIPTIONAL ACTIVATOR ROCR"/>
    <property type="match status" value="1"/>
</dbReference>
<dbReference type="InterPro" id="IPR009057">
    <property type="entry name" value="Homeodomain-like_sf"/>
</dbReference>
<dbReference type="EMBL" id="JALBUF010000010">
    <property type="protein sequence ID" value="MCI0184224.1"/>
    <property type="molecule type" value="Genomic_DNA"/>
</dbReference>
<dbReference type="InterPro" id="IPR003593">
    <property type="entry name" value="AAA+_ATPase"/>
</dbReference>
<keyword evidence="2" id="KW-0067">ATP-binding</keyword>
<name>A0A9X2ACW7_9BACL</name>
<dbReference type="SUPFAM" id="SSF46689">
    <property type="entry name" value="Homeodomain-like"/>
    <property type="match status" value="1"/>
</dbReference>
<gene>
    <name evidence="6" type="primary">rocR_3</name>
    <name evidence="6" type="ORF">MM817_02519</name>
</gene>
<dbReference type="SMART" id="SM00382">
    <property type="entry name" value="AAA"/>
    <property type="match status" value="1"/>
</dbReference>
<dbReference type="CDD" id="cd00009">
    <property type="entry name" value="AAA"/>
    <property type="match status" value="1"/>
</dbReference>
<feature type="domain" description="Sigma-54 factor interaction" evidence="5">
    <location>
        <begin position="142"/>
        <end position="370"/>
    </location>
</feature>
<comment type="caution">
    <text evidence="6">The sequence shown here is derived from an EMBL/GenBank/DDBJ whole genome shotgun (WGS) entry which is preliminary data.</text>
</comment>
<dbReference type="Pfam" id="PF00158">
    <property type="entry name" value="Sigma54_activat"/>
    <property type="match status" value="1"/>
</dbReference>
<dbReference type="Pfam" id="PF25601">
    <property type="entry name" value="AAA_lid_14"/>
    <property type="match status" value="1"/>
</dbReference>
<dbReference type="InterPro" id="IPR002078">
    <property type="entry name" value="Sigma_54_int"/>
</dbReference>
<proteinExistence type="predicted"/>
<dbReference type="InterPro" id="IPR027417">
    <property type="entry name" value="P-loop_NTPase"/>
</dbReference>
<accession>A0A9X2ACW7</accession>
<dbReference type="AlphaFoldDB" id="A0A9X2ACW7"/>
<dbReference type="GO" id="GO:0005524">
    <property type="term" value="F:ATP binding"/>
    <property type="evidence" value="ECO:0007669"/>
    <property type="project" value="UniProtKB-KW"/>
</dbReference>
<dbReference type="Proteomes" id="UP001139263">
    <property type="component" value="Unassembled WGS sequence"/>
</dbReference>
<dbReference type="Gene3D" id="1.10.8.60">
    <property type="match status" value="1"/>
</dbReference>
<evidence type="ECO:0000313" key="7">
    <source>
        <dbReference type="Proteomes" id="UP001139263"/>
    </source>
</evidence>
<dbReference type="PROSITE" id="PS00675">
    <property type="entry name" value="SIGMA54_INTERACT_1"/>
    <property type="match status" value="1"/>
</dbReference>
<evidence type="ECO:0000256" key="3">
    <source>
        <dbReference type="ARBA" id="ARBA00023015"/>
    </source>
</evidence>
<organism evidence="6 7">
    <name type="scientific">Sulfoacidibacillus ferrooxidans</name>
    <dbReference type="NCBI Taxonomy" id="2005001"/>
    <lineage>
        <taxon>Bacteria</taxon>
        <taxon>Bacillati</taxon>
        <taxon>Bacillota</taxon>
        <taxon>Bacilli</taxon>
        <taxon>Bacillales</taxon>
        <taxon>Alicyclobacillaceae</taxon>
        <taxon>Sulfoacidibacillus</taxon>
    </lineage>
</organism>
<reference evidence="6" key="1">
    <citation type="submission" date="2022-03" db="EMBL/GenBank/DDBJ databases">
        <title>Draft Genome Sequence of Firmicute Strain S0AB, a Heterotrophic Iron/Sulfur-Oxidizing Extreme Acidophile.</title>
        <authorList>
            <person name="Vergara E."/>
            <person name="Pakostova E."/>
            <person name="Johnson D.B."/>
            <person name="Holmes D.S."/>
        </authorList>
    </citation>
    <scope>NUCLEOTIDE SEQUENCE</scope>
    <source>
        <strain evidence="6">S0AB</strain>
    </source>
</reference>
<dbReference type="Gene3D" id="3.40.50.300">
    <property type="entry name" value="P-loop containing nucleotide triphosphate hydrolases"/>
    <property type="match status" value="1"/>
</dbReference>
<dbReference type="RefSeq" id="WP_241715690.1">
    <property type="nucleotide sequence ID" value="NZ_JALBUF010000010.1"/>
</dbReference>
<keyword evidence="7" id="KW-1185">Reference proteome</keyword>
<dbReference type="SUPFAM" id="SSF52540">
    <property type="entry name" value="P-loop containing nucleoside triphosphate hydrolases"/>
    <property type="match status" value="1"/>
</dbReference>
<dbReference type="GO" id="GO:0043565">
    <property type="term" value="F:sequence-specific DNA binding"/>
    <property type="evidence" value="ECO:0007669"/>
    <property type="project" value="InterPro"/>
</dbReference>
<keyword evidence="1" id="KW-0547">Nucleotide-binding</keyword>
<dbReference type="PROSITE" id="PS50045">
    <property type="entry name" value="SIGMA54_INTERACT_4"/>
    <property type="match status" value="1"/>
</dbReference>
<protein>
    <submittedName>
        <fullName evidence="6">Arginine utilization regulatory protein RocR</fullName>
    </submittedName>
</protein>
<evidence type="ECO:0000259" key="5">
    <source>
        <dbReference type="PROSITE" id="PS50045"/>
    </source>
</evidence>
<dbReference type="Gene3D" id="1.10.10.60">
    <property type="entry name" value="Homeodomain-like"/>
    <property type="match status" value="1"/>
</dbReference>
<dbReference type="GO" id="GO:0006355">
    <property type="term" value="P:regulation of DNA-templated transcription"/>
    <property type="evidence" value="ECO:0007669"/>
    <property type="project" value="InterPro"/>
</dbReference>
<dbReference type="InterPro" id="IPR058031">
    <property type="entry name" value="AAA_lid_NorR"/>
</dbReference>
<evidence type="ECO:0000256" key="2">
    <source>
        <dbReference type="ARBA" id="ARBA00022840"/>
    </source>
</evidence>
<keyword evidence="4" id="KW-0804">Transcription</keyword>
<dbReference type="InterPro" id="IPR025662">
    <property type="entry name" value="Sigma_54_int_dom_ATP-bd_1"/>
</dbReference>
<dbReference type="PANTHER" id="PTHR32071">
    <property type="entry name" value="TRANSCRIPTIONAL REGULATORY PROTEIN"/>
    <property type="match status" value="1"/>
</dbReference>
<evidence type="ECO:0000256" key="4">
    <source>
        <dbReference type="ARBA" id="ARBA00023163"/>
    </source>
</evidence>
<dbReference type="Gene3D" id="3.30.450.20">
    <property type="entry name" value="PAS domain"/>
    <property type="match status" value="1"/>
</dbReference>
<sequence>MDHYELHLILDSMLDKLEEGIHVVDQKGLTLFYNVKMANFDCLDKKNVINVNIQDIKQFISKDKNHLLQTLQSGIPMLNMEQIFVRSNQRRLYTISSIFPIVKNEFVLGAIKITREKESLVQIHSSDLTKSPHHSMVTFKNIVGKNKELMNAINMAKKAAQTRSSVLIVGETGSGKEIFSQGIHNSSPRFSEAFIAENCAALPESLIEGILFGTTKGAFTGAIDRPGLFEVAHRGTLMLDELNALPLFLQAKLLRVIQEKSFRRIGDVHLKQVDVRFIGTINEPPAIAMKMGRLRPDLFYRLAVVIIYIPPLRERMEDIPLLIDHFIQKFNLILGLNVLGVSASVLEYMLSYKWPGNVRELESIIEGAFSIMDEKEQIIDIHHITYHIQLMNLSHSIEKDESTLSSIPLETEPAPISEDIEHLIKNALTRSQSLSLKEIEHMAILHVMHECKGNITSASKILGISRQNLQYKIKNLQYNSGLRREAKQLPLD</sequence>
<dbReference type="SUPFAM" id="SSF55785">
    <property type="entry name" value="PYP-like sensor domain (PAS domain)"/>
    <property type="match status" value="1"/>
</dbReference>
<evidence type="ECO:0000256" key="1">
    <source>
        <dbReference type="ARBA" id="ARBA00022741"/>
    </source>
</evidence>
<dbReference type="InterPro" id="IPR002197">
    <property type="entry name" value="HTH_Fis"/>
</dbReference>
<evidence type="ECO:0000313" key="6">
    <source>
        <dbReference type="EMBL" id="MCI0184224.1"/>
    </source>
</evidence>